<accession>A0A8T1EI03</accession>
<reference evidence="1" key="1">
    <citation type="submission" date="2018-10" db="EMBL/GenBank/DDBJ databases">
        <title>Effector identification in a new, highly contiguous assembly of the strawberry crown rot pathogen Phytophthora cactorum.</title>
        <authorList>
            <person name="Armitage A.D."/>
            <person name="Nellist C.F."/>
            <person name="Bates H."/>
            <person name="Vickerstaff R.J."/>
            <person name="Harrison R.J."/>
        </authorList>
    </citation>
    <scope>NUCLEOTIDE SEQUENCE</scope>
    <source>
        <strain evidence="1">4040</strain>
    </source>
</reference>
<dbReference type="Proteomes" id="UP000736787">
    <property type="component" value="Unassembled WGS sequence"/>
</dbReference>
<proteinExistence type="predicted"/>
<name>A0A8T1EI03_9STRA</name>
<dbReference type="EMBL" id="RCMK01000029">
    <property type="protein sequence ID" value="KAG2953091.1"/>
    <property type="molecule type" value="Genomic_DNA"/>
</dbReference>
<gene>
    <name evidence="1" type="ORF">PC117_g2297</name>
</gene>
<organism evidence="1 2">
    <name type="scientific">Phytophthora cactorum</name>
    <dbReference type="NCBI Taxonomy" id="29920"/>
    <lineage>
        <taxon>Eukaryota</taxon>
        <taxon>Sar</taxon>
        <taxon>Stramenopiles</taxon>
        <taxon>Oomycota</taxon>
        <taxon>Peronosporomycetes</taxon>
        <taxon>Peronosporales</taxon>
        <taxon>Peronosporaceae</taxon>
        <taxon>Phytophthora</taxon>
    </lineage>
</organism>
<protein>
    <submittedName>
        <fullName evidence="1">Uncharacterized protein</fullName>
    </submittedName>
</protein>
<dbReference type="AlphaFoldDB" id="A0A8T1EI03"/>
<comment type="caution">
    <text evidence="1">The sequence shown here is derived from an EMBL/GenBank/DDBJ whole genome shotgun (WGS) entry which is preliminary data.</text>
</comment>
<sequence length="56" mass="6111">MPALSFIRSARDFTWRISCATGSAIVKTVTAFETTRINVSSSPSLRHVSPLTELEA</sequence>
<evidence type="ECO:0000313" key="2">
    <source>
        <dbReference type="Proteomes" id="UP000736787"/>
    </source>
</evidence>
<evidence type="ECO:0000313" key="1">
    <source>
        <dbReference type="EMBL" id="KAG2953091.1"/>
    </source>
</evidence>